<feature type="region of interest" description="Disordered" evidence="8">
    <location>
        <begin position="1"/>
        <end position="22"/>
    </location>
</feature>
<evidence type="ECO:0000313" key="10">
    <source>
        <dbReference type="EMBL" id="CAG8482138.1"/>
    </source>
</evidence>
<evidence type="ECO:0000256" key="1">
    <source>
        <dbReference type="ARBA" id="ARBA00001970"/>
    </source>
</evidence>
<evidence type="ECO:0000256" key="4">
    <source>
        <dbReference type="ARBA" id="ARBA00022723"/>
    </source>
</evidence>
<dbReference type="PROSITE" id="PS51405">
    <property type="entry name" value="HEME_HALOPEROXIDASE"/>
    <property type="match status" value="1"/>
</dbReference>
<proteinExistence type="inferred from homology"/>
<dbReference type="Pfam" id="PF01328">
    <property type="entry name" value="Peroxidase_2"/>
    <property type="match status" value="1"/>
</dbReference>
<dbReference type="Proteomes" id="UP000789342">
    <property type="component" value="Unassembled WGS sequence"/>
</dbReference>
<dbReference type="InterPro" id="IPR036851">
    <property type="entry name" value="Chloroperoxidase-like_sf"/>
</dbReference>
<dbReference type="EMBL" id="CAJVPV010000983">
    <property type="protein sequence ID" value="CAG8482138.1"/>
    <property type="molecule type" value="Genomic_DNA"/>
</dbReference>
<comment type="caution">
    <text evidence="10">The sequence shown here is derived from an EMBL/GenBank/DDBJ whole genome shotgun (WGS) entry which is preliminary data.</text>
</comment>
<keyword evidence="11" id="KW-1185">Reference proteome</keyword>
<dbReference type="OrthoDB" id="407298at2759"/>
<keyword evidence="5" id="KW-0560">Oxidoreductase</keyword>
<name>A0A9N8WDK7_9GLOM</name>
<comment type="cofactor">
    <cofactor evidence="1">
        <name>heme b</name>
        <dbReference type="ChEBI" id="CHEBI:60344"/>
    </cofactor>
</comment>
<keyword evidence="6" id="KW-0408">Iron</keyword>
<dbReference type="Gene3D" id="1.10.489.10">
    <property type="entry name" value="Chloroperoxidase-like"/>
    <property type="match status" value="1"/>
</dbReference>
<evidence type="ECO:0000256" key="2">
    <source>
        <dbReference type="ARBA" id="ARBA00022559"/>
    </source>
</evidence>
<evidence type="ECO:0000313" key="11">
    <source>
        <dbReference type="Proteomes" id="UP000789342"/>
    </source>
</evidence>
<protein>
    <submittedName>
        <fullName evidence="10">14804_t:CDS:1</fullName>
    </submittedName>
</protein>
<sequence>MSSLHEWQPAGPEDKRSPCPALNSLANHGYLPRDGRDITPEQLEKVLQRQLNFSWFTSFMLTRLSFLVIGKTLAGKLDLDDLYKHNAIEHDASLTRNDFALGGSHQVNPKLIDHLLSFNVDGKIGVESLSKYRINRIKDSEESNKDFKYGFNQRNSGSFEISLLLSTLGSETNRIVDVKNVDVFLRKEGFPEGWEKAKNAITIPYLFSTFRKAHKLLKENEKKEA</sequence>
<keyword evidence="4" id="KW-0479">Metal-binding</keyword>
<dbReference type="PANTHER" id="PTHR33577:SF9">
    <property type="entry name" value="PEROXIDASE STCC"/>
    <property type="match status" value="1"/>
</dbReference>
<keyword evidence="3" id="KW-0349">Heme</keyword>
<dbReference type="AlphaFoldDB" id="A0A9N8WDK7"/>
<dbReference type="SUPFAM" id="SSF47571">
    <property type="entry name" value="Cloroperoxidase"/>
    <property type="match status" value="1"/>
</dbReference>
<evidence type="ECO:0000256" key="5">
    <source>
        <dbReference type="ARBA" id="ARBA00023002"/>
    </source>
</evidence>
<evidence type="ECO:0000256" key="8">
    <source>
        <dbReference type="SAM" id="MobiDB-lite"/>
    </source>
</evidence>
<gene>
    <name evidence="10" type="ORF">AMORRO_LOCUS2361</name>
</gene>
<comment type="similarity">
    <text evidence="7">Belongs to the chloroperoxidase family.</text>
</comment>
<dbReference type="InterPro" id="IPR000028">
    <property type="entry name" value="Chloroperoxidase"/>
</dbReference>
<dbReference type="PANTHER" id="PTHR33577">
    <property type="entry name" value="STERIGMATOCYSTIN BIOSYNTHESIS PEROXIDASE STCC-RELATED"/>
    <property type="match status" value="1"/>
</dbReference>
<evidence type="ECO:0000259" key="9">
    <source>
        <dbReference type="PROSITE" id="PS51405"/>
    </source>
</evidence>
<evidence type="ECO:0000256" key="3">
    <source>
        <dbReference type="ARBA" id="ARBA00022617"/>
    </source>
</evidence>
<evidence type="ECO:0000256" key="6">
    <source>
        <dbReference type="ARBA" id="ARBA00023004"/>
    </source>
</evidence>
<evidence type="ECO:0000256" key="7">
    <source>
        <dbReference type="ARBA" id="ARBA00025795"/>
    </source>
</evidence>
<organism evidence="10 11">
    <name type="scientific">Acaulospora morrowiae</name>
    <dbReference type="NCBI Taxonomy" id="94023"/>
    <lineage>
        <taxon>Eukaryota</taxon>
        <taxon>Fungi</taxon>
        <taxon>Fungi incertae sedis</taxon>
        <taxon>Mucoromycota</taxon>
        <taxon>Glomeromycotina</taxon>
        <taxon>Glomeromycetes</taxon>
        <taxon>Diversisporales</taxon>
        <taxon>Acaulosporaceae</taxon>
        <taxon>Acaulospora</taxon>
    </lineage>
</organism>
<accession>A0A9N8WDK7</accession>
<dbReference type="GO" id="GO:0046872">
    <property type="term" value="F:metal ion binding"/>
    <property type="evidence" value="ECO:0007669"/>
    <property type="project" value="UniProtKB-KW"/>
</dbReference>
<dbReference type="GO" id="GO:0004601">
    <property type="term" value="F:peroxidase activity"/>
    <property type="evidence" value="ECO:0007669"/>
    <property type="project" value="UniProtKB-KW"/>
</dbReference>
<feature type="domain" description="Heme haloperoxidase family profile" evidence="9">
    <location>
        <begin position="3"/>
        <end position="208"/>
    </location>
</feature>
<reference evidence="10" key="1">
    <citation type="submission" date="2021-06" db="EMBL/GenBank/DDBJ databases">
        <authorList>
            <person name="Kallberg Y."/>
            <person name="Tangrot J."/>
            <person name="Rosling A."/>
        </authorList>
    </citation>
    <scope>NUCLEOTIDE SEQUENCE</scope>
    <source>
        <strain evidence="10">CL551</strain>
    </source>
</reference>
<keyword evidence="2" id="KW-0575">Peroxidase</keyword>